<name>A0A7Z3BHP6_9PSED</name>
<dbReference type="EMBL" id="CP048833">
    <property type="protein sequence ID" value="QJP07116.1"/>
    <property type="molecule type" value="Genomic_DNA"/>
</dbReference>
<accession>A0A7Z3BHP6</accession>
<dbReference type="KEGG" id="pmui:G4G71_04185"/>
<evidence type="ECO:0000313" key="1">
    <source>
        <dbReference type="EMBL" id="QJP07116.1"/>
    </source>
</evidence>
<organism evidence="1 2">
    <name type="scientific">Pseudomonas multiresinivorans</name>
    <dbReference type="NCBI Taxonomy" id="95301"/>
    <lineage>
        <taxon>Bacteria</taxon>
        <taxon>Pseudomonadati</taxon>
        <taxon>Pseudomonadota</taxon>
        <taxon>Gammaproteobacteria</taxon>
        <taxon>Pseudomonadales</taxon>
        <taxon>Pseudomonadaceae</taxon>
        <taxon>Pseudomonas</taxon>
    </lineage>
</organism>
<reference evidence="1 2" key="1">
    <citation type="submission" date="2020-02" db="EMBL/GenBank/DDBJ databases">
        <title>Complete genome sequence of Pseudomonas multiresinivorans ORNL1.</title>
        <authorList>
            <person name="Podar M."/>
        </authorList>
    </citation>
    <scope>NUCLEOTIDE SEQUENCE [LARGE SCALE GENOMIC DNA]</scope>
    <source>
        <strain evidence="2">populi</strain>
    </source>
</reference>
<sequence length="61" mass="6262">MDAFDVRGGLLLVADVPASAIAERLGTPPGETGDFPAGIALPPGKKVTCWPFIRPAPMVSS</sequence>
<proteinExistence type="predicted"/>
<keyword evidence="2" id="KW-1185">Reference proteome</keyword>
<dbReference type="Proteomes" id="UP000502549">
    <property type="component" value="Chromosome"/>
</dbReference>
<protein>
    <submittedName>
        <fullName evidence="1">Uncharacterized protein</fullName>
    </submittedName>
</protein>
<evidence type="ECO:0000313" key="2">
    <source>
        <dbReference type="Proteomes" id="UP000502549"/>
    </source>
</evidence>
<dbReference type="AlphaFoldDB" id="A0A7Z3BHP6"/>
<gene>
    <name evidence="1" type="ORF">G4G71_04185</name>
</gene>